<keyword evidence="2" id="KW-1003">Cell membrane</keyword>
<dbReference type="InterPro" id="IPR034746">
    <property type="entry name" value="POTRA"/>
</dbReference>
<dbReference type="InterPro" id="IPR013685">
    <property type="entry name" value="POTRA_FtsQ_type"/>
</dbReference>
<gene>
    <name evidence="10" type="ORF">BHU72_07710</name>
</gene>
<accession>A0A1E5L3P4</accession>
<dbReference type="EMBL" id="MJAT01000036">
    <property type="protein sequence ID" value="OEH84714.1"/>
    <property type="molecule type" value="Genomic_DNA"/>
</dbReference>
<sequence>MSYRPYEEYDGNPPRELLINSKPKKKWLLSLILLTFFLILAIVVFLYSPFSKINKINISETELVSEELILQATRVIPGDSFLKVNTGKIEETIVKLRPVKDVEATFIFPGVLEIKVVEKEVVGYIYQENHTLLPLLEDGTILTAQQSFVRSRPLIGNTNESNIYKIANQLKDIPIPVMISLSEISVKDSSEVIVYTKDGYELHIPLNQLKDKLLLYKDIMEDLEHIENDEGVIYMSDAIWYISYEDFKKDVEEKNKENSN</sequence>
<evidence type="ECO:0000313" key="11">
    <source>
        <dbReference type="Proteomes" id="UP000095255"/>
    </source>
</evidence>
<dbReference type="Gene3D" id="3.40.50.10960">
    <property type="match status" value="1"/>
</dbReference>
<dbReference type="PANTHER" id="PTHR37820">
    <property type="entry name" value="CELL DIVISION PROTEIN DIVIB"/>
    <property type="match status" value="1"/>
</dbReference>
<organism evidence="10 11">
    <name type="scientific">Desulfuribacillus stibiiarsenatis</name>
    <dbReference type="NCBI Taxonomy" id="1390249"/>
    <lineage>
        <taxon>Bacteria</taxon>
        <taxon>Bacillati</taxon>
        <taxon>Bacillota</taxon>
        <taxon>Desulfuribacillia</taxon>
        <taxon>Desulfuribacillales</taxon>
        <taxon>Desulfuribacillaceae</taxon>
        <taxon>Desulfuribacillus</taxon>
    </lineage>
</organism>
<keyword evidence="4 8" id="KW-0812">Transmembrane</keyword>
<name>A0A1E5L3P4_9FIRM</name>
<dbReference type="Proteomes" id="UP000095255">
    <property type="component" value="Unassembled WGS sequence"/>
</dbReference>
<dbReference type="InterPro" id="IPR005548">
    <property type="entry name" value="Cell_div_FtsQ/DivIB_C"/>
</dbReference>
<evidence type="ECO:0000256" key="6">
    <source>
        <dbReference type="ARBA" id="ARBA00023136"/>
    </source>
</evidence>
<keyword evidence="3" id="KW-0132">Cell division</keyword>
<dbReference type="PANTHER" id="PTHR37820:SF1">
    <property type="entry name" value="CELL DIVISION PROTEIN FTSQ"/>
    <property type="match status" value="1"/>
</dbReference>
<dbReference type="PROSITE" id="PS51779">
    <property type="entry name" value="POTRA"/>
    <property type="match status" value="1"/>
</dbReference>
<dbReference type="GO" id="GO:0005886">
    <property type="term" value="C:plasma membrane"/>
    <property type="evidence" value="ECO:0007669"/>
    <property type="project" value="TreeGrafter"/>
</dbReference>
<dbReference type="Gene3D" id="3.10.20.310">
    <property type="entry name" value="membrane protein fhac"/>
    <property type="match status" value="1"/>
</dbReference>
<evidence type="ECO:0000256" key="1">
    <source>
        <dbReference type="ARBA" id="ARBA00004370"/>
    </source>
</evidence>
<evidence type="ECO:0000256" key="3">
    <source>
        <dbReference type="ARBA" id="ARBA00022618"/>
    </source>
</evidence>
<dbReference type="Pfam" id="PF03799">
    <property type="entry name" value="FtsQ_DivIB_C"/>
    <property type="match status" value="1"/>
</dbReference>
<dbReference type="Pfam" id="PF08478">
    <property type="entry name" value="POTRA_1"/>
    <property type="match status" value="1"/>
</dbReference>
<feature type="transmembrane region" description="Helical" evidence="8">
    <location>
        <begin position="27"/>
        <end position="47"/>
    </location>
</feature>
<keyword evidence="5 8" id="KW-1133">Transmembrane helix</keyword>
<dbReference type="InterPro" id="IPR050487">
    <property type="entry name" value="FtsQ_DivIB"/>
</dbReference>
<evidence type="ECO:0000256" key="5">
    <source>
        <dbReference type="ARBA" id="ARBA00022989"/>
    </source>
</evidence>
<keyword evidence="11" id="KW-1185">Reference proteome</keyword>
<keyword evidence="7" id="KW-0131">Cell cycle</keyword>
<evidence type="ECO:0000256" key="7">
    <source>
        <dbReference type="ARBA" id="ARBA00023306"/>
    </source>
</evidence>
<evidence type="ECO:0000256" key="8">
    <source>
        <dbReference type="SAM" id="Phobius"/>
    </source>
</evidence>
<evidence type="ECO:0000259" key="9">
    <source>
        <dbReference type="PROSITE" id="PS51779"/>
    </source>
</evidence>
<dbReference type="STRING" id="1390249.BHU72_07710"/>
<keyword evidence="6 8" id="KW-0472">Membrane</keyword>
<protein>
    <recommendedName>
        <fullName evidence="9">POTRA domain-containing protein</fullName>
    </recommendedName>
</protein>
<dbReference type="GO" id="GO:0051301">
    <property type="term" value="P:cell division"/>
    <property type="evidence" value="ECO:0007669"/>
    <property type="project" value="UniProtKB-KW"/>
</dbReference>
<evidence type="ECO:0000256" key="2">
    <source>
        <dbReference type="ARBA" id="ARBA00022475"/>
    </source>
</evidence>
<evidence type="ECO:0000313" key="10">
    <source>
        <dbReference type="EMBL" id="OEH84714.1"/>
    </source>
</evidence>
<proteinExistence type="predicted"/>
<dbReference type="AlphaFoldDB" id="A0A1E5L3P4"/>
<evidence type="ECO:0000256" key="4">
    <source>
        <dbReference type="ARBA" id="ARBA00022692"/>
    </source>
</evidence>
<dbReference type="RefSeq" id="WP_069702813.1">
    <property type="nucleotide sequence ID" value="NZ_MJAT01000036.1"/>
</dbReference>
<feature type="domain" description="POTRA" evidence="9">
    <location>
        <begin position="51"/>
        <end position="119"/>
    </location>
</feature>
<comment type="subcellular location">
    <subcellularLocation>
        <location evidence="1">Membrane</location>
    </subcellularLocation>
</comment>
<comment type="caution">
    <text evidence="10">The sequence shown here is derived from an EMBL/GenBank/DDBJ whole genome shotgun (WGS) entry which is preliminary data.</text>
</comment>
<reference evidence="10 11" key="1">
    <citation type="submission" date="2016-09" db="EMBL/GenBank/DDBJ databases">
        <title>Desulfuribacillus arsenicus sp. nov., an obligately anaerobic, dissimilatory arsenic- and antimonate-reducing bacterium isolated from anoxic sediments.</title>
        <authorList>
            <person name="Abin C.A."/>
            <person name="Hollibaugh J.T."/>
        </authorList>
    </citation>
    <scope>NUCLEOTIDE SEQUENCE [LARGE SCALE GENOMIC DNA]</scope>
    <source>
        <strain evidence="10 11">MLFW-2</strain>
    </source>
</reference>